<dbReference type="InterPro" id="IPR034904">
    <property type="entry name" value="FSCA_dom_sf"/>
</dbReference>
<dbReference type="InterPro" id="IPR002744">
    <property type="entry name" value="MIP18-like"/>
</dbReference>
<keyword evidence="4" id="KW-1185">Reference proteome</keyword>
<dbReference type="InterPro" id="IPR056572">
    <property type="entry name" value="Zn_ribbon_PaaD"/>
</dbReference>
<dbReference type="InterPro" id="IPR011883">
    <property type="entry name" value="PaaD-like"/>
</dbReference>
<dbReference type="AlphaFoldDB" id="A0A841FN39"/>
<dbReference type="EMBL" id="JACHGT010000012">
    <property type="protein sequence ID" value="MBB6037445.1"/>
    <property type="molecule type" value="Genomic_DNA"/>
</dbReference>
<feature type="domain" description="PaaD zinc beta ribbon" evidence="2">
    <location>
        <begin position="108"/>
        <end position="152"/>
    </location>
</feature>
<dbReference type="PANTHER" id="PTHR42831:SF3">
    <property type="entry name" value="1,2-PHENYLACETYL-COA EPOXIDASE, SUBUNIT D-RELATED"/>
    <property type="match status" value="1"/>
</dbReference>
<evidence type="ECO:0000259" key="1">
    <source>
        <dbReference type="Pfam" id="PF01883"/>
    </source>
</evidence>
<dbReference type="InterPro" id="IPR052339">
    <property type="entry name" value="Fe-S_Maturation_MIP18"/>
</dbReference>
<evidence type="ECO:0000313" key="4">
    <source>
        <dbReference type="Proteomes" id="UP000548476"/>
    </source>
</evidence>
<dbReference type="Pfam" id="PF01883">
    <property type="entry name" value="FeS_assembly_P"/>
    <property type="match status" value="1"/>
</dbReference>
<proteinExistence type="predicted"/>
<dbReference type="RefSeq" id="WP_184790261.1">
    <property type="nucleotide sequence ID" value="NZ_BONT01000092.1"/>
</dbReference>
<dbReference type="PANTHER" id="PTHR42831">
    <property type="entry name" value="FE-S PROTEIN MATURATION AUXILIARY FACTOR YITW"/>
    <property type="match status" value="1"/>
</dbReference>
<dbReference type="NCBIfam" id="TIGR02159">
    <property type="entry name" value="PA_CoA_Oxy4"/>
    <property type="match status" value="1"/>
</dbReference>
<reference evidence="3 4" key="1">
    <citation type="submission" date="2020-08" db="EMBL/GenBank/DDBJ databases">
        <title>Genomic Encyclopedia of Type Strains, Phase IV (KMG-IV): sequencing the most valuable type-strain genomes for metagenomic binning, comparative biology and taxonomic classification.</title>
        <authorList>
            <person name="Goeker M."/>
        </authorList>
    </citation>
    <scope>NUCLEOTIDE SEQUENCE [LARGE SCALE GENOMIC DNA]</scope>
    <source>
        <strain evidence="3 4">YIM 65646</strain>
    </source>
</reference>
<name>A0A841FN39_9ACTN</name>
<dbReference type="Pfam" id="PF23451">
    <property type="entry name" value="Zn_ribbon_PaaD"/>
    <property type="match status" value="1"/>
</dbReference>
<gene>
    <name evidence="3" type="ORF">HNR73_005321</name>
</gene>
<dbReference type="SUPFAM" id="SSF117916">
    <property type="entry name" value="Fe-S cluster assembly (FSCA) domain-like"/>
    <property type="match status" value="1"/>
</dbReference>
<feature type="domain" description="MIP18 family-like" evidence="1">
    <location>
        <begin position="6"/>
        <end position="65"/>
    </location>
</feature>
<dbReference type="Proteomes" id="UP000548476">
    <property type="component" value="Unassembled WGS sequence"/>
</dbReference>
<comment type="caution">
    <text evidence="3">The sequence shown here is derived from an EMBL/GenBank/DDBJ whole genome shotgun (WGS) entry which is preliminary data.</text>
</comment>
<dbReference type="Gene3D" id="3.30.300.130">
    <property type="entry name" value="Fe-S cluster assembly (FSCA)"/>
    <property type="match status" value="1"/>
</dbReference>
<evidence type="ECO:0000313" key="3">
    <source>
        <dbReference type="EMBL" id="MBB6037445.1"/>
    </source>
</evidence>
<sequence>MTTALDAAARVPDPELRVVTIADLGILRDVSVGEDGTVHVTITPTYSGCPAMDAIRADIARELTAEGYPDVEIRTVLSPPWTTDWISDEGRAKLAGAGTAPPPARSLPLLARTPVCPHCGSARVEEISRFGSTACKSLWRCRGCAEPFDHVKVL</sequence>
<protein>
    <submittedName>
        <fullName evidence="3">Ring-1,2-phenylacetyl-CoA epoxidase subunit PaaD</fullName>
    </submittedName>
</protein>
<evidence type="ECO:0000259" key="2">
    <source>
        <dbReference type="Pfam" id="PF23451"/>
    </source>
</evidence>
<accession>A0A841FN39</accession>
<organism evidence="3 4">
    <name type="scientific">Phytomonospora endophytica</name>
    <dbReference type="NCBI Taxonomy" id="714109"/>
    <lineage>
        <taxon>Bacteria</taxon>
        <taxon>Bacillati</taxon>
        <taxon>Actinomycetota</taxon>
        <taxon>Actinomycetes</taxon>
        <taxon>Micromonosporales</taxon>
        <taxon>Micromonosporaceae</taxon>
        <taxon>Phytomonospora</taxon>
    </lineage>
</organism>